<protein>
    <recommendedName>
        <fullName evidence="4">DYW domain-containing protein</fullName>
    </recommendedName>
</protein>
<feature type="repeat" description="PPR" evidence="3">
    <location>
        <begin position="183"/>
        <end position="217"/>
    </location>
</feature>
<sequence>MMPKTRFMLPLLVVGQGTKSNFCTTPFWIGSRNLRSLSFTTIAVNGSTSSISVNSFNIKSHKHLLSHHLKNQRLDDARAIFDQIPSPHVSLYTIMLLAYAQNHRLCEAVNLFRQIPSKDVVSWNSIIKGCLHCGDSVTARKLFDEMPHRTVVSWTTLIDGLLRLGIVEEAETLFWAMPSVDKDVAAWNAMIHGYCSNGRVDDALRLFHNMPLKDVISWTSMIAGLDHNGKSEQALLLFRDMVASSVTPSSTSLVCGLSAAAKISALHVGVQIHCSAFKVGYRCFDEFVSASLVTFYASCKQMETACKVFEETVCKNVVVWTALVTGYGFNNKHQLALKVFGEMMRIGVLPNESSFTSALNSSSGLGDLERGKVIHAAGIKMGLEAGVYMGNSLVVMYSKCGYVSDAVSVFKGINEKSIVSWNSIIVGCAQHGCGMWALALFNQMLRERVDPDEITLTGLLSACSHSGMLQKARCFFRYFGQKRSVTLTIEHYASMVDVLGRCGELEEAEALVMSMPMKANSMVWLVLLSACRKHSNLDVAERAAKQIYGMEPDCSSAYVLLSNLYASSGRWAEVARIRRAMKHNGVVKQPGSSWLTLKGLKHEFLSADRSHPLAEKIYQKLDWLGVKLKEIGYVPDQHFALHDVEIEQKEEMLSYHSERLAIAFGLLSTVEGTAITVMKNLRVCGDCHNAIKLMAKIVDREIVVRDSSRFHHFKNGICSCGDYW</sequence>
<dbReference type="EMBL" id="JAYMYQ010000001">
    <property type="protein sequence ID" value="KAK7359133.1"/>
    <property type="molecule type" value="Genomic_DNA"/>
</dbReference>
<evidence type="ECO:0000256" key="1">
    <source>
        <dbReference type="ARBA" id="ARBA00006643"/>
    </source>
</evidence>
<dbReference type="GO" id="GO:0009451">
    <property type="term" value="P:RNA modification"/>
    <property type="evidence" value="ECO:0007669"/>
    <property type="project" value="InterPro"/>
</dbReference>
<gene>
    <name evidence="5" type="ORF">VNO77_01080</name>
</gene>
<dbReference type="InterPro" id="IPR046848">
    <property type="entry name" value="E_motif"/>
</dbReference>
<dbReference type="InterPro" id="IPR011990">
    <property type="entry name" value="TPR-like_helical_dom_sf"/>
</dbReference>
<comment type="caution">
    <text evidence="5">The sequence shown here is derived from an EMBL/GenBank/DDBJ whole genome shotgun (WGS) entry which is preliminary data.</text>
</comment>
<dbReference type="GO" id="GO:0008270">
    <property type="term" value="F:zinc ion binding"/>
    <property type="evidence" value="ECO:0007669"/>
    <property type="project" value="InterPro"/>
</dbReference>
<dbReference type="InterPro" id="IPR032867">
    <property type="entry name" value="DYW_dom"/>
</dbReference>
<dbReference type="GO" id="GO:0003723">
    <property type="term" value="F:RNA binding"/>
    <property type="evidence" value="ECO:0007669"/>
    <property type="project" value="InterPro"/>
</dbReference>
<dbReference type="FunFam" id="1.25.40.10:FF:000351">
    <property type="entry name" value="Pentatricopeptide repeat-containing protein"/>
    <property type="match status" value="1"/>
</dbReference>
<comment type="similarity">
    <text evidence="1">Belongs to the PPR family. PCMP-H subfamily.</text>
</comment>
<accession>A0AAN9R9X5</accession>
<dbReference type="PROSITE" id="PS51375">
    <property type="entry name" value="PPR"/>
    <property type="match status" value="4"/>
</dbReference>
<evidence type="ECO:0000259" key="4">
    <source>
        <dbReference type="Pfam" id="PF14432"/>
    </source>
</evidence>
<dbReference type="FunFam" id="1.25.40.10:FF:001308">
    <property type="entry name" value="pentatricopeptide repeat-containing protein At5g46460, mitochondrial"/>
    <property type="match status" value="1"/>
</dbReference>
<feature type="domain" description="DYW" evidence="4">
    <location>
        <begin position="632"/>
        <end position="724"/>
    </location>
</feature>
<feature type="repeat" description="PPR" evidence="3">
    <location>
        <begin position="316"/>
        <end position="350"/>
    </location>
</feature>
<keyword evidence="2" id="KW-0677">Repeat</keyword>
<dbReference type="Pfam" id="PF01535">
    <property type="entry name" value="PPR"/>
    <property type="match status" value="5"/>
</dbReference>
<dbReference type="InterPro" id="IPR002885">
    <property type="entry name" value="PPR_rpt"/>
</dbReference>
<reference evidence="5 6" key="1">
    <citation type="submission" date="2024-01" db="EMBL/GenBank/DDBJ databases">
        <title>The genomes of 5 underutilized Papilionoideae crops provide insights into root nodulation and disease resistanc.</title>
        <authorList>
            <person name="Jiang F."/>
        </authorList>
    </citation>
    <scope>NUCLEOTIDE SEQUENCE [LARGE SCALE GENOMIC DNA]</scope>
    <source>
        <strain evidence="5">LVBAO_FW01</strain>
        <tissue evidence="5">Leaves</tissue>
    </source>
</reference>
<dbReference type="AlphaFoldDB" id="A0AAN9R9X5"/>
<dbReference type="NCBIfam" id="TIGR00756">
    <property type="entry name" value="PPR"/>
    <property type="match status" value="4"/>
</dbReference>
<dbReference type="Pfam" id="PF20431">
    <property type="entry name" value="E_motif"/>
    <property type="match status" value="1"/>
</dbReference>
<dbReference type="PANTHER" id="PTHR47926">
    <property type="entry name" value="PENTATRICOPEPTIDE REPEAT-CONTAINING PROTEIN"/>
    <property type="match status" value="1"/>
</dbReference>
<evidence type="ECO:0000256" key="3">
    <source>
        <dbReference type="PROSITE-ProRule" id="PRU00708"/>
    </source>
</evidence>
<dbReference type="Pfam" id="PF12854">
    <property type="entry name" value="PPR_1"/>
    <property type="match status" value="1"/>
</dbReference>
<dbReference type="Proteomes" id="UP001367508">
    <property type="component" value="Unassembled WGS sequence"/>
</dbReference>
<evidence type="ECO:0000313" key="6">
    <source>
        <dbReference type="Proteomes" id="UP001367508"/>
    </source>
</evidence>
<keyword evidence="6" id="KW-1185">Reference proteome</keyword>
<evidence type="ECO:0000313" key="5">
    <source>
        <dbReference type="EMBL" id="KAK7359133.1"/>
    </source>
</evidence>
<dbReference type="Pfam" id="PF14432">
    <property type="entry name" value="DYW_deaminase"/>
    <property type="match status" value="1"/>
</dbReference>
<feature type="repeat" description="PPR" evidence="3">
    <location>
        <begin position="417"/>
        <end position="451"/>
    </location>
</feature>
<dbReference type="InterPro" id="IPR046960">
    <property type="entry name" value="PPR_At4g14850-like_plant"/>
</dbReference>
<feature type="repeat" description="PPR" evidence="3">
    <location>
        <begin position="119"/>
        <end position="153"/>
    </location>
</feature>
<dbReference type="FunFam" id="1.25.40.10:FF:002112">
    <property type="entry name" value="Pentatricopeptide repeat-containing protein At5g46460, mitochondrial"/>
    <property type="match status" value="1"/>
</dbReference>
<name>A0AAN9R9X5_CANGL</name>
<dbReference type="Gene3D" id="1.25.40.10">
    <property type="entry name" value="Tetratricopeptide repeat domain"/>
    <property type="match status" value="4"/>
</dbReference>
<proteinExistence type="inferred from homology"/>
<evidence type="ECO:0000256" key="2">
    <source>
        <dbReference type="ARBA" id="ARBA00022737"/>
    </source>
</evidence>
<organism evidence="5 6">
    <name type="scientific">Canavalia gladiata</name>
    <name type="common">Sword bean</name>
    <name type="synonym">Dolichos gladiatus</name>
    <dbReference type="NCBI Taxonomy" id="3824"/>
    <lineage>
        <taxon>Eukaryota</taxon>
        <taxon>Viridiplantae</taxon>
        <taxon>Streptophyta</taxon>
        <taxon>Embryophyta</taxon>
        <taxon>Tracheophyta</taxon>
        <taxon>Spermatophyta</taxon>
        <taxon>Magnoliopsida</taxon>
        <taxon>eudicotyledons</taxon>
        <taxon>Gunneridae</taxon>
        <taxon>Pentapetalae</taxon>
        <taxon>rosids</taxon>
        <taxon>fabids</taxon>
        <taxon>Fabales</taxon>
        <taxon>Fabaceae</taxon>
        <taxon>Papilionoideae</taxon>
        <taxon>50 kb inversion clade</taxon>
        <taxon>NPAAA clade</taxon>
        <taxon>indigoferoid/millettioid clade</taxon>
        <taxon>Phaseoleae</taxon>
        <taxon>Canavalia</taxon>
    </lineage>
</organism>
<dbReference type="Pfam" id="PF13041">
    <property type="entry name" value="PPR_2"/>
    <property type="match status" value="2"/>
</dbReference>